<dbReference type="InterPro" id="IPR029026">
    <property type="entry name" value="tRNA_m1G_MTases_N"/>
</dbReference>
<dbReference type="RefSeq" id="WP_019401052.1">
    <property type="nucleotide sequence ID" value="NZ_JACIEN010000011.1"/>
</dbReference>
<evidence type="ECO:0000256" key="5">
    <source>
        <dbReference type="HAMAP-Rule" id="MF_00658"/>
    </source>
</evidence>
<keyword evidence="3 5" id="KW-0949">S-adenosyl-L-methionine</keyword>
<dbReference type="GO" id="GO:0070038">
    <property type="term" value="F:rRNA (pseudouridine-N3-)-methyltransferase activity"/>
    <property type="evidence" value="ECO:0007669"/>
    <property type="project" value="UniProtKB-UniRule"/>
</dbReference>
<comment type="similarity">
    <text evidence="4 5">Belongs to the RNA methyltransferase RlmH family.</text>
</comment>
<dbReference type="Proteomes" id="UP000577362">
    <property type="component" value="Unassembled WGS sequence"/>
</dbReference>
<dbReference type="PIRSF" id="PIRSF004505">
    <property type="entry name" value="MT_bac"/>
    <property type="match status" value="1"/>
</dbReference>
<dbReference type="HAMAP" id="MF_00658">
    <property type="entry name" value="23SrRNA_methyltr_H"/>
    <property type="match status" value="1"/>
</dbReference>
<dbReference type="EC" id="2.1.1.177" evidence="5"/>
<evidence type="ECO:0000256" key="3">
    <source>
        <dbReference type="ARBA" id="ARBA00022691"/>
    </source>
</evidence>
<evidence type="ECO:0000256" key="4">
    <source>
        <dbReference type="ARBA" id="ARBA00038303"/>
    </source>
</evidence>
<keyword evidence="5" id="KW-0963">Cytoplasm</keyword>
<dbReference type="NCBIfam" id="NF000989">
    <property type="entry name" value="PRK00103.2-3"/>
    <property type="match status" value="1"/>
</dbReference>
<evidence type="ECO:0000313" key="6">
    <source>
        <dbReference type="EMBL" id="MBB4020044.1"/>
    </source>
</evidence>
<feature type="binding site" evidence="5">
    <location>
        <position position="107"/>
    </location>
    <ligand>
        <name>S-adenosyl-L-methionine</name>
        <dbReference type="ChEBI" id="CHEBI:59789"/>
    </ligand>
</feature>
<dbReference type="Gene3D" id="3.40.1280.10">
    <property type="match status" value="1"/>
</dbReference>
<keyword evidence="5" id="KW-0698">rRNA processing</keyword>
<keyword evidence="1 5" id="KW-0489">Methyltransferase</keyword>
<comment type="caution">
    <text evidence="6">The sequence shown here is derived from an EMBL/GenBank/DDBJ whole genome shotgun (WGS) entry which is preliminary data.</text>
</comment>
<dbReference type="NCBIfam" id="NF000991">
    <property type="entry name" value="PRK00103.2-5"/>
    <property type="match status" value="1"/>
</dbReference>
<proteinExistence type="inferred from homology"/>
<dbReference type="AlphaFoldDB" id="A0A840C309"/>
<comment type="function">
    <text evidence="5">Specifically methylates the pseudouridine at position 1915 (m3Psi1915) in 23S rRNA.</text>
</comment>
<evidence type="ECO:0000256" key="2">
    <source>
        <dbReference type="ARBA" id="ARBA00022679"/>
    </source>
</evidence>
<dbReference type="CDD" id="cd18081">
    <property type="entry name" value="RlmH-like"/>
    <property type="match status" value="1"/>
</dbReference>
<dbReference type="PANTHER" id="PTHR33603">
    <property type="entry name" value="METHYLTRANSFERASE"/>
    <property type="match status" value="1"/>
</dbReference>
<keyword evidence="7" id="KW-1185">Reference proteome</keyword>
<reference evidence="6 7" key="1">
    <citation type="submission" date="2020-08" db="EMBL/GenBank/DDBJ databases">
        <title>Genomic Encyclopedia of Type Strains, Phase IV (KMG-IV): sequencing the most valuable type-strain genomes for metagenomic binning, comparative biology and taxonomic classification.</title>
        <authorList>
            <person name="Goeker M."/>
        </authorList>
    </citation>
    <scope>NUCLEOTIDE SEQUENCE [LARGE SCALE GENOMIC DNA]</scope>
    <source>
        <strain evidence="6 7">DSM 103737</strain>
    </source>
</reference>
<sequence length="159" mass="17435">MRLAIAAVGRLKAGPERALIERYQERIAAGARALGFSALDVAEVPESRARREEDRRREEGVALLQRIGDSMAVAFDERGKTLDSQGFARTLAGWRDEGAASLAFVIGGADGLAPEVRERARLVLSFGAMTLPHQLVRVLVAEQLYRAMTILAGHPYHRE</sequence>
<dbReference type="InterPro" id="IPR003742">
    <property type="entry name" value="RlmH-like"/>
</dbReference>
<comment type="subunit">
    <text evidence="5">Homodimer.</text>
</comment>
<dbReference type="GO" id="GO:0005737">
    <property type="term" value="C:cytoplasm"/>
    <property type="evidence" value="ECO:0007669"/>
    <property type="project" value="UniProtKB-SubCell"/>
</dbReference>
<dbReference type="SUPFAM" id="SSF75217">
    <property type="entry name" value="alpha/beta knot"/>
    <property type="match status" value="1"/>
</dbReference>
<comment type="subcellular location">
    <subcellularLocation>
        <location evidence="5">Cytoplasm</location>
    </subcellularLocation>
</comment>
<feature type="binding site" evidence="5">
    <location>
        <begin position="126"/>
        <end position="131"/>
    </location>
    <ligand>
        <name>S-adenosyl-L-methionine</name>
        <dbReference type="ChEBI" id="CHEBI:59789"/>
    </ligand>
</feature>
<evidence type="ECO:0000313" key="7">
    <source>
        <dbReference type="Proteomes" id="UP000577362"/>
    </source>
</evidence>
<dbReference type="PANTHER" id="PTHR33603:SF1">
    <property type="entry name" value="RIBOSOMAL RNA LARGE SUBUNIT METHYLTRANSFERASE H"/>
    <property type="match status" value="1"/>
</dbReference>
<dbReference type="InterPro" id="IPR029028">
    <property type="entry name" value="Alpha/beta_knot_MTases"/>
</dbReference>
<protein>
    <recommendedName>
        <fullName evidence="5">Ribosomal RNA large subunit methyltransferase H</fullName>
        <ecNumber evidence="5">2.1.1.177</ecNumber>
    </recommendedName>
    <alternativeName>
        <fullName evidence="5">23S rRNA (pseudouridine1915-N3)-methyltransferase</fullName>
    </alternativeName>
    <alternativeName>
        <fullName evidence="5">23S rRNA m3Psi1915 methyltransferase</fullName>
    </alternativeName>
    <alternativeName>
        <fullName evidence="5">rRNA (pseudouridine-N3-)-methyltransferase RlmH</fullName>
    </alternativeName>
</protein>
<comment type="catalytic activity">
    <reaction evidence="5">
        <text>pseudouridine(1915) in 23S rRNA + S-adenosyl-L-methionine = N(3)-methylpseudouridine(1915) in 23S rRNA + S-adenosyl-L-homocysteine + H(+)</text>
        <dbReference type="Rhea" id="RHEA:42752"/>
        <dbReference type="Rhea" id="RHEA-COMP:10221"/>
        <dbReference type="Rhea" id="RHEA-COMP:10222"/>
        <dbReference type="ChEBI" id="CHEBI:15378"/>
        <dbReference type="ChEBI" id="CHEBI:57856"/>
        <dbReference type="ChEBI" id="CHEBI:59789"/>
        <dbReference type="ChEBI" id="CHEBI:65314"/>
        <dbReference type="ChEBI" id="CHEBI:74486"/>
        <dbReference type="EC" id="2.1.1.177"/>
    </reaction>
</comment>
<accession>A0A840C309</accession>
<keyword evidence="2 5" id="KW-0808">Transferase</keyword>
<dbReference type="EMBL" id="JACIEN010000011">
    <property type="protein sequence ID" value="MBB4020044.1"/>
    <property type="molecule type" value="Genomic_DNA"/>
</dbReference>
<organism evidence="6 7">
    <name type="scientific">Chelatococcus caeni</name>
    <dbReference type="NCBI Taxonomy" id="1348468"/>
    <lineage>
        <taxon>Bacteria</taxon>
        <taxon>Pseudomonadati</taxon>
        <taxon>Pseudomonadota</taxon>
        <taxon>Alphaproteobacteria</taxon>
        <taxon>Hyphomicrobiales</taxon>
        <taxon>Chelatococcaceae</taxon>
        <taxon>Chelatococcus</taxon>
    </lineage>
</organism>
<gene>
    <name evidence="5" type="primary">rlmH</name>
    <name evidence="6" type="ORF">GGR16_005106</name>
</gene>
<comment type="caution">
    <text evidence="5">Lacks conserved residue(s) required for the propagation of feature annotation.</text>
</comment>
<evidence type="ECO:0000256" key="1">
    <source>
        <dbReference type="ARBA" id="ARBA00022603"/>
    </source>
</evidence>
<dbReference type="Pfam" id="PF02590">
    <property type="entry name" value="SPOUT_MTase"/>
    <property type="match status" value="1"/>
</dbReference>
<name>A0A840C309_9HYPH</name>